<dbReference type="Pfam" id="PF12830">
    <property type="entry name" value="Nipped-B_C"/>
    <property type="match status" value="1"/>
</dbReference>
<dbReference type="GO" id="GO:0010468">
    <property type="term" value="P:regulation of gene expression"/>
    <property type="evidence" value="ECO:0007669"/>
    <property type="project" value="InterPro"/>
</dbReference>
<dbReference type="InterPro" id="IPR016024">
    <property type="entry name" value="ARM-type_fold"/>
</dbReference>
<organism evidence="4 5">
    <name type="scientific">Dispira parvispora</name>
    <dbReference type="NCBI Taxonomy" id="1520584"/>
    <lineage>
        <taxon>Eukaryota</taxon>
        <taxon>Fungi</taxon>
        <taxon>Fungi incertae sedis</taxon>
        <taxon>Zoopagomycota</taxon>
        <taxon>Kickxellomycotina</taxon>
        <taxon>Dimargaritomycetes</taxon>
        <taxon>Dimargaritales</taxon>
        <taxon>Dimargaritaceae</taxon>
        <taxon>Dispira</taxon>
    </lineage>
</organism>
<dbReference type="GO" id="GO:1990414">
    <property type="term" value="P:replication-born double-strand break repair via sister chromatid exchange"/>
    <property type="evidence" value="ECO:0007669"/>
    <property type="project" value="TreeGrafter"/>
</dbReference>
<evidence type="ECO:0000313" key="5">
    <source>
        <dbReference type="Proteomes" id="UP001150925"/>
    </source>
</evidence>
<feature type="compositionally biased region" description="Polar residues" evidence="2">
    <location>
        <begin position="446"/>
        <end position="466"/>
    </location>
</feature>
<comment type="subcellular location">
    <subcellularLocation>
        <location evidence="1">Nucleus</location>
    </subcellularLocation>
</comment>
<feature type="region of interest" description="Disordered" evidence="2">
    <location>
        <begin position="226"/>
        <end position="260"/>
    </location>
</feature>
<dbReference type="GO" id="GO:0071169">
    <property type="term" value="P:establishment of protein localization to chromatin"/>
    <property type="evidence" value="ECO:0007669"/>
    <property type="project" value="TreeGrafter"/>
</dbReference>
<feature type="region of interest" description="Disordered" evidence="2">
    <location>
        <begin position="1"/>
        <end position="20"/>
    </location>
</feature>
<dbReference type="InterPro" id="IPR011989">
    <property type="entry name" value="ARM-like"/>
</dbReference>
<feature type="region of interest" description="Disordered" evidence="2">
    <location>
        <begin position="162"/>
        <end position="189"/>
    </location>
</feature>
<feature type="region of interest" description="Disordered" evidence="2">
    <location>
        <begin position="1375"/>
        <end position="1396"/>
    </location>
</feature>
<dbReference type="Pfam" id="PF20168">
    <property type="entry name" value="PDS5"/>
    <property type="match status" value="1"/>
</dbReference>
<dbReference type="GO" id="GO:0034087">
    <property type="term" value="P:establishment of mitotic sister chromatid cohesion"/>
    <property type="evidence" value="ECO:0007669"/>
    <property type="project" value="TreeGrafter"/>
</dbReference>
<dbReference type="PANTHER" id="PTHR21704:SF18">
    <property type="entry name" value="NIPPED-B-LIKE PROTEIN"/>
    <property type="match status" value="1"/>
</dbReference>
<keyword evidence="1" id="KW-0539">Nucleus</keyword>
<dbReference type="GO" id="GO:0090694">
    <property type="term" value="C:Scc2-Scc4 cohesin loading complex"/>
    <property type="evidence" value="ECO:0007669"/>
    <property type="project" value="TreeGrafter"/>
</dbReference>
<dbReference type="SUPFAM" id="SSF48371">
    <property type="entry name" value="ARM repeat"/>
    <property type="match status" value="1"/>
</dbReference>
<reference evidence="4" key="1">
    <citation type="submission" date="2022-07" db="EMBL/GenBank/DDBJ databases">
        <title>Phylogenomic reconstructions and comparative analyses of Kickxellomycotina fungi.</title>
        <authorList>
            <person name="Reynolds N.K."/>
            <person name="Stajich J.E."/>
            <person name="Barry K."/>
            <person name="Grigoriev I.V."/>
            <person name="Crous P."/>
            <person name="Smith M.E."/>
        </authorList>
    </citation>
    <scope>NUCLEOTIDE SEQUENCE</scope>
    <source>
        <strain evidence="4">RSA 1196</strain>
    </source>
</reference>
<keyword evidence="1" id="KW-0677">Repeat</keyword>
<name>A0A9W8ARQ3_9FUNG</name>
<feature type="region of interest" description="Disordered" evidence="2">
    <location>
        <begin position="432"/>
        <end position="488"/>
    </location>
</feature>
<keyword evidence="5" id="KW-1185">Reference proteome</keyword>
<feature type="compositionally biased region" description="Polar residues" evidence="2">
    <location>
        <begin position="226"/>
        <end position="236"/>
    </location>
</feature>
<dbReference type="InterPro" id="IPR024986">
    <property type="entry name" value="Nipped-B_C"/>
</dbReference>
<evidence type="ECO:0000259" key="3">
    <source>
        <dbReference type="Pfam" id="PF12830"/>
    </source>
</evidence>
<protein>
    <recommendedName>
        <fullName evidence="1">Sister chromatid cohesion protein</fullName>
    </recommendedName>
</protein>
<evidence type="ECO:0000256" key="1">
    <source>
        <dbReference type="RuleBase" id="RU364107"/>
    </source>
</evidence>
<sequence length="2207" mass="242235">MDDPSKPPPTPPVYYSNPPVTAVQGNAFEAPTYGMRNSHHPGQYGSLPGPTGYSMGEIAMAGASVHAGQGVLQPLGYGGASTQGPYSGMALSTEGLNPATFALMNPQPNLYYPGTSYPLVETGHMSGYPTSLPMGNPSVPNTALQNMTASASVPLNSQTLPQSGLTHVNPPPLHNHQGPIAAPSNGALNPPQYASQGFSSIATGLEPVPLTTTASQRILASSDVSLDNTSASSSYQPLSMPQSTLPPLSSSTAPLPPESNMVSMEVPAKPTLSLSTSEAQASEVVLPPYDLCSALPFMSFPSITPCSDVIHQFGFPTITLHDQAHQDMSIDTRIALPRDLDTAASPYLASILNQLDSTLSNIRLRKVNLPPVPTQGNIRLSEPTHSPFAAKILARCQKFSRDNHPNRHTSCPVQLHRKIMTYKDTVLVTAPPTMPQSPPPPADLSFNRTMSPPHPSQAQVEAQTRKVSPPILSSPKAVTKSAGSMGMMDTHNVPPAPLQNSPSAAAPSRNSALEVIVSNAHPTHSAITYPVNNLPGMARRNLEDYLAALFHAEDALDPNTLDQQGTQGNHMFTLDPQRNLTATVQPGVLKKVQRLVGKAAQYQQLGEIPVDDLVRLLKILELSVQESGRVNLKRLVEDRLTTLNPTGEGCDPTSLGAWESLENAVHQVINGVEAAVTILMVLTGENLNKQLYSEELLNGCLKVVKQQLADFLFTQVELKDQEKTDVRQLFSRDARVKSLFGGLVPGTLMFLERWAVLLERHDVSESVVITLGFIVIPAFFVDLAKTLGLLTANHLAALRLSSLHILRTIFSRYPSQRPWILEEVLTSLIKLPTGARNLRQYKLTDAKPIQMVTALVVQLIQSCSQVPLPSWVTHYAVAQRLKEAEEGLNSPRSAIPVADINEQQNHYKSILDAASSSAGYVVKFLLSRCTKSKQANEGEYRALLENFMDDVLSLLGLPEWPAAELILRIFTKHLMGYVDDKKADNGLKGLAIEYLGAVAARIKKWQPLFSTTGADDQGEALRGDGAAELSNSHSGTLTDQERERLQLATSAMRCIPRGEINGSTDVVTIHNLWDNQKYLIEYLENSASRASAEIRGAACFLLADWSYAGLTGLNRERTPVTQPNEYPDEVHDEPLPLVVKQLMERLCGWYQTTLARLQSGSMNGLTTVAPPRGPGDLTDHGRPLAQISLEILASRQSLYQSFDALLVRILAALDMNVVAFRTKALKALGQIINAYPELLGQLNVKAGINQRLQDSSPAVRDAAIELVSRYLTHRPALIPQYYRPISDRVLDMGLSVRKRAIRVLRDIYMQISDRELQVDISDRVLHRIHDEDNHVCQLAYKTVQDLWFGELVPLPLLAANGSDITLGSGHAQAVAGSDTQGMSGGPRDSLNPGTNGPTLQLDYSSLSANQGAALLHRIHIIMGVIQKPTHGTAQADIVGDLLVHLVTKVDGAAERDQLMAMYRLYVEALMEHLLTLEERSADRAELAQCMHLIYLFSKAQPRLFTEGHLMTLQPYLKDGNQASGDQRLLQYVLMTIQQTLPELKHPNPTMLDQVEKELLGILTKSPQLVLNVAVPCLCRVVSQRTRSFQFLTRILRSCHDGLTRDIRSHRAGKALSPAKKIMRMLILLGLLCRYFDFDAKREEFPEKFPELHAFSKGQVSQRVFSSMIYFTGETLPRAIRLVSLQSLGQLFQAYPTLMVHQDSRTLMNGIFEAEDVEMKLQLLKIFAEFLGYEQKKLADAEAEVVASATTTPSKGGHAAQQANKKATKTVDLKVLIGNAQELGEAGVASSIMQCYLDQIIQCVLLKSDPLKIVATDVIGSIISQGLAHPLKCVPILVALQTDPFVALREKSTKLHHQLSGKFPSFIHSQVIEAVKQAFEYQVIVKGDSAAPVCGYTLDHQEGKPRALLDAFYTILKEKRNRRTDFIHAVIKCFDLDYKQCVNTSKVDLRWFRFLAETLFALEYKLLDEVLYVNYSIQRLLAVAGTNLLHHFKHEFSSTTRESQLAVAKYSVGIAMLIKVRDTLKQSYSIGEARCQQYNPSDFGSVKDKYVTRQPSAPMVLGWKDLPYVTQELVTEHDLQVQRLTYCQLMGDETTTSSSQSPTVGTQPMVLNSTTTQTSLADKGDYPWVNPHPPLESMGNSIINPGESLQSSIPVNYARGHGMSYMQTVSPQHQPPVAIVEIPQLSPHQSPSHGLSGQFPSGSPPYPR</sequence>
<gene>
    <name evidence="4" type="primary">SCC2</name>
    <name evidence="4" type="ORF">IWQ62_001706</name>
</gene>
<dbReference type="PANTHER" id="PTHR21704">
    <property type="entry name" value="NIPPED-B-LIKE PROTEIN DELANGIN SCC2-RELATED"/>
    <property type="match status" value="1"/>
</dbReference>
<dbReference type="GO" id="GO:0140588">
    <property type="term" value="P:chromatin looping"/>
    <property type="evidence" value="ECO:0007669"/>
    <property type="project" value="InterPro"/>
</dbReference>
<dbReference type="Gene3D" id="1.25.10.10">
    <property type="entry name" value="Leucine-rich Repeat Variant"/>
    <property type="match status" value="1"/>
</dbReference>
<comment type="similarity">
    <text evidence="1">Belongs to the SCC2/Nipped-B family.</text>
</comment>
<dbReference type="InterPro" id="IPR033031">
    <property type="entry name" value="Scc2/Nipped-B"/>
</dbReference>
<proteinExistence type="inferred from homology"/>
<dbReference type="EMBL" id="JANBPY010000299">
    <property type="protein sequence ID" value="KAJ1967681.1"/>
    <property type="molecule type" value="Genomic_DNA"/>
</dbReference>
<dbReference type="GO" id="GO:0003682">
    <property type="term" value="F:chromatin binding"/>
    <property type="evidence" value="ECO:0007669"/>
    <property type="project" value="TreeGrafter"/>
</dbReference>
<dbReference type="CDD" id="cd23958">
    <property type="entry name" value="SCC2"/>
    <property type="match status" value="1"/>
</dbReference>
<dbReference type="Proteomes" id="UP001150925">
    <property type="component" value="Unassembled WGS sequence"/>
</dbReference>
<feature type="compositionally biased region" description="Pro residues" evidence="2">
    <location>
        <begin position="1"/>
        <end position="12"/>
    </location>
</feature>
<dbReference type="OrthoDB" id="418242at2759"/>
<comment type="caution">
    <text evidence="4">The sequence shown here is derived from an EMBL/GenBank/DDBJ whole genome shotgun (WGS) entry which is preliminary data.</text>
</comment>
<feature type="compositionally biased region" description="Pro residues" evidence="2">
    <location>
        <begin position="432"/>
        <end position="442"/>
    </location>
</feature>
<keyword evidence="1" id="KW-0131">Cell cycle</keyword>
<feature type="compositionally biased region" description="Polar residues" evidence="2">
    <location>
        <begin position="2185"/>
        <end position="2200"/>
    </location>
</feature>
<feature type="domain" description="Sister chromatid cohesion C-terminal" evidence="3">
    <location>
        <begin position="1788"/>
        <end position="1978"/>
    </location>
</feature>
<feature type="compositionally biased region" description="Low complexity" evidence="2">
    <location>
        <begin position="237"/>
        <end position="253"/>
    </location>
</feature>
<feature type="region of interest" description="Disordered" evidence="2">
    <location>
        <begin position="2185"/>
        <end position="2207"/>
    </location>
</feature>
<accession>A0A9W8ARQ3</accession>
<dbReference type="GO" id="GO:0061775">
    <property type="term" value="F:cohesin loader activity"/>
    <property type="evidence" value="ECO:0007669"/>
    <property type="project" value="InterPro"/>
</dbReference>
<evidence type="ECO:0000313" key="4">
    <source>
        <dbReference type="EMBL" id="KAJ1967681.1"/>
    </source>
</evidence>
<evidence type="ECO:0000256" key="2">
    <source>
        <dbReference type="SAM" id="MobiDB-lite"/>
    </source>
</evidence>